<keyword evidence="4 9" id="KW-0808">Transferase</keyword>
<dbReference type="Gene3D" id="3.30.565.10">
    <property type="entry name" value="Histidine kinase-like ATPase, C-terminal domain"/>
    <property type="match status" value="1"/>
</dbReference>
<evidence type="ECO:0000256" key="6">
    <source>
        <dbReference type="ARBA" id="ARBA00023012"/>
    </source>
</evidence>
<evidence type="ECO:0000313" key="9">
    <source>
        <dbReference type="EMBL" id="MPM03750.1"/>
    </source>
</evidence>
<protein>
    <recommendedName>
        <fullName evidence="2">histidine kinase</fullName>
        <ecNumber evidence="2">2.7.13.3</ecNumber>
    </recommendedName>
</protein>
<name>A0A644WJ26_9ZZZZ</name>
<dbReference type="CDD" id="cd00082">
    <property type="entry name" value="HisKA"/>
    <property type="match status" value="1"/>
</dbReference>
<dbReference type="InterPro" id="IPR050351">
    <property type="entry name" value="BphY/WalK/GraS-like"/>
</dbReference>
<gene>
    <name evidence="9" type="primary">rcsC_126</name>
    <name evidence="9" type="ORF">SDC9_50017</name>
</gene>
<evidence type="ECO:0000256" key="3">
    <source>
        <dbReference type="ARBA" id="ARBA00022553"/>
    </source>
</evidence>
<dbReference type="Pfam" id="PF00512">
    <property type="entry name" value="HisKA"/>
    <property type="match status" value="1"/>
</dbReference>
<dbReference type="PRINTS" id="PR00344">
    <property type="entry name" value="BCTRLSENSOR"/>
</dbReference>
<dbReference type="EC" id="2.7.13.3" evidence="2"/>
<evidence type="ECO:0000256" key="5">
    <source>
        <dbReference type="ARBA" id="ARBA00022777"/>
    </source>
</evidence>
<feature type="domain" description="Histidine kinase" evidence="8">
    <location>
        <begin position="91"/>
        <end position="302"/>
    </location>
</feature>
<dbReference type="InterPro" id="IPR005467">
    <property type="entry name" value="His_kinase_dom"/>
</dbReference>
<dbReference type="InterPro" id="IPR036890">
    <property type="entry name" value="HATPase_C_sf"/>
</dbReference>
<dbReference type="SMART" id="SM00387">
    <property type="entry name" value="HATPase_c"/>
    <property type="match status" value="1"/>
</dbReference>
<dbReference type="SUPFAM" id="SSF55874">
    <property type="entry name" value="ATPase domain of HSP90 chaperone/DNA topoisomerase II/histidine kinase"/>
    <property type="match status" value="1"/>
</dbReference>
<dbReference type="GO" id="GO:0016036">
    <property type="term" value="P:cellular response to phosphate starvation"/>
    <property type="evidence" value="ECO:0007669"/>
    <property type="project" value="TreeGrafter"/>
</dbReference>
<dbReference type="PROSITE" id="PS50109">
    <property type="entry name" value="HIS_KIN"/>
    <property type="match status" value="1"/>
</dbReference>
<evidence type="ECO:0000256" key="1">
    <source>
        <dbReference type="ARBA" id="ARBA00000085"/>
    </source>
</evidence>
<evidence type="ECO:0000256" key="2">
    <source>
        <dbReference type="ARBA" id="ARBA00012438"/>
    </source>
</evidence>
<dbReference type="GO" id="GO:0000155">
    <property type="term" value="F:phosphorelay sensor kinase activity"/>
    <property type="evidence" value="ECO:0007669"/>
    <property type="project" value="InterPro"/>
</dbReference>
<dbReference type="SUPFAM" id="SSF47384">
    <property type="entry name" value="Homodimeric domain of signal transducing histidine kinase"/>
    <property type="match status" value="1"/>
</dbReference>
<sequence>MRWLCALCAVLVIVIAVLMIKIALLHRAADEIRAELGARLDADTNTLIAISCGDRHMRRLAADLNVQLRLLRQERRRLQSGDRELKEAVTNISHDLRTPLTAMCGYLELLKREEKTEAASRYLAVIENRTEAMKQLTEELFRYSVVTSASDDLRYEDMTLNSVLEESVSAYYAALKGSGITPVITMPECKVKRRLDRKALSRIFGNIIGNAVKYSDGDLEITLSEAGEIDFKNRAPQLDEVQVGRLFDRFYTVEAAKKSTGLGLSIAKALTEQMNGTISAHYNNGKLSIHIAFAQSGTTSAM</sequence>
<dbReference type="Pfam" id="PF02518">
    <property type="entry name" value="HATPase_c"/>
    <property type="match status" value="1"/>
</dbReference>
<dbReference type="InterPro" id="IPR036097">
    <property type="entry name" value="HisK_dim/P_sf"/>
</dbReference>
<keyword evidence="7" id="KW-0175">Coiled coil</keyword>
<dbReference type="PANTHER" id="PTHR45453">
    <property type="entry name" value="PHOSPHATE REGULON SENSOR PROTEIN PHOR"/>
    <property type="match status" value="1"/>
</dbReference>
<evidence type="ECO:0000256" key="4">
    <source>
        <dbReference type="ARBA" id="ARBA00022679"/>
    </source>
</evidence>
<evidence type="ECO:0000259" key="8">
    <source>
        <dbReference type="PROSITE" id="PS50109"/>
    </source>
</evidence>
<dbReference type="PANTHER" id="PTHR45453:SF1">
    <property type="entry name" value="PHOSPHATE REGULON SENSOR PROTEIN PHOR"/>
    <property type="match status" value="1"/>
</dbReference>
<dbReference type="InterPro" id="IPR004358">
    <property type="entry name" value="Sig_transdc_His_kin-like_C"/>
</dbReference>
<proteinExistence type="predicted"/>
<dbReference type="InterPro" id="IPR003661">
    <property type="entry name" value="HisK_dim/P_dom"/>
</dbReference>
<dbReference type="GO" id="GO:0004721">
    <property type="term" value="F:phosphoprotein phosphatase activity"/>
    <property type="evidence" value="ECO:0007669"/>
    <property type="project" value="TreeGrafter"/>
</dbReference>
<evidence type="ECO:0000256" key="7">
    <source>
        <dbReference type="SAM" id="Coils"/>
    </source>
</evidence>
<dbReference type="GO" id="GO:0005886">
    <property type="term" value="C:plasma membrane"/>
    <property type="evidence" value="ECO:0007669"/>
    <property type="project" value="TreeGrafter"/>
</dbReference>
<feature type="coiled-coil region" evidence="7">
    <location>
        <begin position="61"/>
        <end position="91"/>
    </location>
</feature>
<keyword evidence="6" id="KW-0902">Two-component regulatory system</keyword>
<dbReference type="SMART" id="SM00388">
    <property type="entry name" value="HisKA"/>
    <property type="match status" value="1"/>
</dbReference>
<dbReference type="AlphaFoldDB" id="A0A644WJ26"/>
<accession>A0A644WJ26</accession>
<reference evidence="9" key="1">
    <citation type="submission" date="2019-08" db="EMBL/GenBank/DDBJ databases">
        <authorList>
            <person name="Kucharzyk K."/>
            <person name="Murdoch R.W."/>
            <person name="Higgins S."/>
            <person name="Loffler F."/>
        </authorList>
    </citation>
    <scope>NUCLEOTIDE SEQUENCE</scope>
</reference>
<organism evidence="9">
    <name type="scientific">bioreactor metagenome</name>
    <dbReference type="NCBI Taxonomy" id="1076179"/>
    <lineage>
        <taxon>unclassified sequences</taxon>
        <taxon>metagenomes</taxon>
        <taxon>ecological metagenomes</taxon>
    </lineage>
</organism>
<dbReference type="Gene3D" id="1.10.287.130">
    <property type="match status" value="1"/>
</dbReference>
<dbReference type="InterPro" id="IPR003594">
    <property type="entry name" value="HATPase_dom"/>
</dbReference>
<keyword evidence="5 9" id="KW-0418">Kinase</keyword>
<comment type="caution">
    <text evidence="9">The sequence shown here is derived from an EMBL/GenBank/DDBJ whole genome shotgun (WGS) entry which is preliminary data.</text>
</comment>
<comment type="catalytic activity">
    <reaction evidence="1">
        <text>ATP + protein L-histidine = ADP + protein N-phospho-L-histidine.</text>
        <dbReference type="EC" id="2.7.13.3"/>
    </reaction>
</comment>
<dbReference type="EMBL" id="VSSQ01000979">
    <property type="protein sequence ID" value="MPM03750.1"/>
    <property type="molecule type" value="Genomic_DNA"/>
</dbReference>
<keyword evidence="3" id="KW-0597">Phosphoprotein</keyword>